<evidence type="ECO:0000256" key="6">
    <source>
        <dbReference type="ARBA" id="ARBA00023017"/>
    </source>
</evidence>
<proteinExistence type="inferred from homology"/>
<keyword evidence="5 10" id="KW-0493">Microtubule</keyword>
<protein>
    <recommendedName>
        <fullName evidence="10">Dynein light chain roadblock</fullName>
    </recommendedName>
</protein>
<evidence type="ECO:0000256" key="8">
    <source>
        <dbReference type="ARBA" id="ARBA00023212"/>
    </source>
</evidence>
<gene>
    <name evidence="12" type="ORF">TVY486_1117520</name>
</gene>
<feature type="domain" description="Roadblock/LAMTOR2" evidence="11">
    <location>
        <begin position="6"/>
        <end position="94"/>
    </location>
</feature>
<evidence type="ECO:0000256" key="1">
    <source>
        <dbReference type="ARBA" id="ARBA00004245"/>
    </source>
</evidence>
<keyword evidence="6 10" id="KW-0243">Dynein</keyword>
<evidence type="ECO:0000256" key="2">
    <source>
        <dbReference type="ARBA" id="ARBA00007191"/>
    </source>
</evidence>
<dbReference type="VEuPathDB" id="TriTrypDB:TvY486_1117520"/>
<comment type="function">
    <text evidence="9">Acts as one of several non-catalytic accessory components of the cytoplasmic dynein 1 complex that are thought to be involved in linking dynein to cargos and to adapter proteins that regulate dynein function. Cytoplasmic dynein 1 acts as a motor for the intracellular retrograde motility of vesicles and organelles along microtubules.</text>
</comment>
<evidence type="ECO:0000256" key="9">
    <source>
        <dbReference type="ARBA" id="ARBA00025362"/>
    </source>
</evidence>
<keyword evidence="8 10" id="KW-0206">Cytoskeleton</keyword>
<sequence length="98" mass="11031">MASERVESVLEHITYTKGVVGVVVCNNEGEPIRDSFQDLDRSRAVAYSRLAADLARDAAMLFTADETLDTLRVRSRNNEIIIKSHEDLLLVVIQELTR</sequence>
<dbReference type="Pfam" id="PF03259">
    <property type="entry name" value="Robl_LC7"/>
    <property type="match status" value="1"/>
</dbReference>
<dbReference type="GO" id="GO:0007018">
    <property type="term" value="P:microtubule-based movement"/>
    <property type="evidence" value="ECO:0007669"/>
    <property type="project" value="UniProtKB-UniRule"/>
</dbReference>
<dbReference type="InterPro" id="IPR016561">
    <property type="entry name" value="DYNLRB1/2"/>
</dbReference>
<accession>G0U9I2</accession>
<evidence type="ECO:0000256" key="7">
    <source>
        <dbReference type="ARBA" id="ARBA00023175"/>
    </source>
</evidence>
<evidence type="ECO:0000256" key="5">
    <source>
        <dbReference type="ARBA" id="ARBA00022701"/>
    </source>
</evidence>
<comment type="similarity">
    <text evidence="2 10">Belongs to the GAMAD family.</text>
</comment>
<dbReference type="GO" id="GO:0005874">
    <property type="term" value="C:microtubule"/>
    <property type="evidence" value="ECO:0007669"/>
    <property type="project" value="UniProtKB-UniRule"/>
</dbReference>
<organism evidence="12">
    <name type="scientific">Trypanosoma vivax (strain Y486)</name>
    <dbReference type="NCBI Taxonomy" id="1055687"/>
    <lineage>
        <taxon>Eukaryota</taxon>
        <taxon>Discoba</taxon>
        <taxon>Euglenozoa</taxon>
        <taxon>Kinetoplastea</taxon>
        <taxon>Metakinetoplastina</taxon>
        <taxon>Trypanosomatida</taxon>
        <taxon>Trypanosomatidae</taxon>
        <taxon>Trypanosoma</taxon>
        <taxon>Duttonella</taxon>
    </lineage>
</organism>
<dbReference type="PIRSF" id="PIRSF009998">
    <property type="entry name" value="DLC7"/>
    <property type="match status" value="1"/>
</dbReference>
<evidence type="ECO:0000313" key="12">
    <source>
        <dbReference type="EMBL" id="CCC54268.1"/>
    </source>
</evidence>
<dbReference type="Gene3D" id="3.30.450.30">
    <property type="entry name" value="Dynein light chain 2a, cytoplasmic"/>
    <property type="match status" value="1"/>
</dbReference>
<keyword evidence="3 10" id="KW-0813">Transport</keyword>
<evidence type="ECO:0000256" key="4">
    <source>
        <dbReference type="ARBA" id="ARBA00022490"/>
    </source>
</evidence>
<keyword evidence="7 10" id="KW-0505">Motor protein</keyword>
<dbReference type="SUPFAM" id="SSF103196">
    <property type="entry name" value="Roadblock/LC7 domain"/>
    <property type="match status" value="1"/>
</dbReference>
<comment type="subcellular location">
    <subcellularLocation>
        <location evidence="1 10">Cytoplasm</location>
        <location evidence="1 10">Cytoskeleton</location>
    </subcellularLocation>
</comment>
<evidence type="ECO:0000259" key="11">
    <source>
        <dbReference type="SMART" id="SM00960"/>
    </source>
</evidence>
<evidence type="ECO:0000256" key="10">
    <source>
        <dbReference type="PIRNR" id="PIRNR009998"/>
    </source>
</evidence>
<dbReference type="OMA" id="IEHITYT"/>
<dbReference type="PANTHER" id="PTHR10779">
    <property type="entry name" value="DYNEIN LIGHT CHAIN ROADBLOCK"/>
    <property type="match status" value="1"/>
</dbReference>
<evidence type="ECO:0000256" key="3">
    <source>
        <dbReference type="ARBA" id="ARBA00022448"/>
    </source>
</evidence>
<keyword evidence="4 10" id="KW-0963">Cytoplasm</keyword>
<dbReference type="GO" id="GO:0045505">
    <property type="term" value="F:dynein intermediate chain binding"/>
    <property type="evidence" value="ECO:0007669"/>
    <property type="project" value="UniProtKB-UniRule"/>
</dbReference>
<dbReference type="AlphaFoldDB" id="G0U9I2"/>
<dbReference type="InterPro" id="IPR004942">
    <property type="entry name" value="Roadblock/LAMTOR2_dom"/>
</dbReference>
<dbReference type="GO" id="GO:0005737">
    <property type="term" value="C:cytoplasm"/>
    <property type="evidence" value="ECO:0007669"/>
    <property type="project" value="UniProtKB-UniRule"/>
</dbReference>
<name>G0U9I2_TRYVY</name>
<reference evidence="12" key="1">
    <citation type="journal article" date="2012" name="Proc. Natl. Acad. Sci. U.S.A.">
        <title>Antigenic diversity is generated by distinct evolutionary mechanisms in African trypanosome species.</title>
        <authorList>
            <person name="Jackson A.P."/>
            <person name="Berry A."/>
            <person name="Aslett M."/>
            <person name="Allison H.C."/>
            <person name="Burton P."/>
            <person name="Vavrova-Anderson J."/>
            <person name="Brown R."/>
            <person name="Browne H."/>
            <person name="Corton N."/>
            <person name="Hauser H."/>
            <person name="Gamble J."/>
            <person name="Gilderthorp R."/>
            <person name="Marcello L."/>
            <person name="McQuillan J."/>
            <person name="Otto T.D."/>
            <person name="Quail M.A."/>
            <person name="Sanders M.J."/>
            <person name="van Tonder A."/>
            <person name="Ginger M.L."/>
            <person name="Field M.C."/>
            <person name="Barry J.D."/>
            <person name="Hertz-Fowler C."/>
            <person name="Berriman M."/>
        </authorList>
    </citation>
    <scope>NUCLEOTIDE SEQUENCE</scope>
    <source>
        <strain evidence="12">Y486</strain>
    </source>
</reference>
<dbReference type="SMART" id="SM00960">
    <property type="entry name" value="Robl_LC7"/>
    <property type="match status" value="1"/>
</dbReference>
<dbReference type="GO" id="GO:0005868">
    <property type="term" value="C:cytoplasmic dynein complex"/>
    <property type="evidence" value="ECO:0007669"/>
    <property type="project" value="UniProtKB-UniRule"/>
</dbReference>
<dbReference type="EMBL" id="HE573027">
    <property type="protein sequence ID" value="CCC54268.1"/>
    <property type="molecule type" value="Genomic_DNA"/>
</dbReference>